<dbReference type="RefSeq" id="WP_283433486.1">
    <property type="nucleotide sequence ID" value="NZ_CAWLDM010000001.1"/>
</dbReference>
<dbReference type="Proteomes" id="UP001158067">
    <property type="component" value="Unassembled WGS sequence"/>
</dbReference>
<protein>
    <recommendedName>
        <fullName evidence="4">Secreted protein</fullName>
    </recommendedName>
</protein>
<organism evidence="2 3">
    <name type="scientific">Neorhodopirellula lusitana</name>
    <dbReference type="NCBI Taxonomy" id="445327"/>
    <lineage>
        <taxon>Bacteria</taxon>
        <taxon>Pseudomonadati</taxon>
        <taxon>Planctomycetota</taxon>
        <taxon>Planctomycetia</taxon>
        <taxon>Pirellulales</taxon>
        <taxon>Pirellulaceae</taxon>
        <taxon>Neorhodopirellula</taxon>
    </lineage>
</organism>
<evidence type="ECO:0008006" key="4">
    <source>
        <dbReference type="Google" id="ProtNLM"/>
    </source>
</evidence>
<evidence type="ECO:0000256" key="1">
    <source>
        <dbReference type="SAM" id="SignalP"/>
    </source>
</evidence>
<evidence type="ECO:0000313" key="2">
    <source>
        <dbReference type="EMBL" id="SMP63607.1"/>
    </source>
</evidence>
<keyword evidence="1" id="KW-0732">Signal</keyword>
<dbReference type="EMBL" id="FXUG01000008">
    <property type="protein sequence ID" value="SMP63607.1"/>
    <property type="molecule type" value="Genomic_DNA"/>
</dbReference>
<sequence length="62" mass="6662">MNLIKLFLLASCLIVAVGCGEPTAENVMDGANETQLAEIRAELEAQQKERESSTDRPSQPGS</sequence>
<name>A0ABY1Q930_9BACT</name>
<evidence type="ECO:0000313" key="3">
    <source>
        <dbReference type="Proteomes" id="UP001158067"/>
    </source>
</evidence>
<keyword evidence="3" id="KW-1185">Reference proteome</keyword>
<feature type="signal peptide" evidence="1">
    <location>
        <begin position="1"/>
        <end position="20"/>
    </location>
</feature>
<dbReference type="PROSITE" id="PS51257">
    <property type="entry name" value="PROKAR_LIPOPROTEIN"/>
    <property type="match status" value="1"/>
</dbReference>
<gene>
    <name evidence="2" type="ORF">SAMN06265222_108116</name>
</gene>
<accession>A0ABY1Q930</accession>
<reference evidence="2 3" key="1">
    <citation type="submission" date="2017-05" db="EMBL/GenBank/DDBJ databases">
        <authorList>
            <person name="Varghese N."/>
            <person name="Submissions S."/>
        </authorList>
    </citation>
    <scope>NUCLEOTIDE SEQUENCE [LARGE SCALE GENOMIC DNA]</scope>
    <source>
        <strain evidence="2 3">DSM 25457</strain>
    </source>
</reference>
<proteinExistence type="predicted"/>
<comment type="caution">
    <text evidence="2">The sequence shown here is derived from an EMBL/GenBank/DDBJ whole genome shotgun (WGS) entry which is preliminary data.</text>
</comment>
<feature type="chain" id="PRO_5045070190" description="Secreted protein" evidence="1">
    <location>
        <begin position="21"/>
        <end position="62"/>
    </location>
</feature>